<feature type="signal peptide" evidence="1">
    <location>
        <begin position="1"/>
        <end position="25"/>
    </location>
</feature>
<name>A0A075R5V7_BRELA</name>
<reference evidence="2 3" key="1">
    <citation type="journal article" date="2011" name="J. Bacteriol.">
        <title>Genome sequence of Brevibacillus laterosporus LMG 15441, a pathogen of invertebrates.</title>
        <authorList>
            <person name="Djukic M."/>
            <person name="Poehlein A."/>
            <person name="Thurmer A."/>
            <person name="Daniel R."/>
        </authorList>
    </citation>
    <scope>NUCLEOTIDE SEQUENCE [LARGE SCALE GENOMIC DNA]</scope>
    <source>
        <strain evidence="2 3">LMG 15441</strain>
    </source>
</reference>
<dbReference type="AlphaFoldDB" id="A0A075R5V7"/>
<accession>A0A075R5V7</accession>
<dbReference type="EMBL" id="CP007806">
    <property type="protein sequence ID" value="AIG28027.1"/>
    <property type="molecule type" value="Genomic_DNA"/>
</dbReference>
<evidence type="ECO:0000313" key="3">
    <source>
        <dbReference type="Proteomes" id="UP000005850"/>
    </source>
</evidence>
<keyword evidence="3" id="KW-1185">Reference proteome</keyword>
<feature type="chain" id="PRO_5001709502" evidence="1">
    <location>
        <begin position="26"/>
        <end position="147"/>
    </location>
</feature>
<proteinExistence type="predicted"/>
<protein>
    <submittedName>
        <fullName evidence="2">Uncharacterized protein</fullName>
    </submittedName>
</protein>
<sequence length="147" mass="16390">MSRALLCKAFMAAVLTIPLASSVQAAPVEPVKQVKQQDLRYIGWFKFEKLTSIIGLEDYLKFSVSSGQTVRIVLNQTNHSSNEPLVEYRFYEINAQVSPDKIFEISGNGSHQRSITLQPGTYSIAAKLHPLDPSRNPVDISGSIYFE</sequence>
<evidence type="ECO:0000256" key="1">
    <source>
        <dbReference type="SAM" id="SignalP"/>
    </source>
</evidence>
<dbReference type="RefSeq" id="WP_003336429.1">
    <property type="nucleotide sequence ID" value="NZ_CP007806.1"/>
</dbReference>
<organism evidence="2 3">
    <name type="scientific">Brevibacillus laterosporus LMG 15441</name>
    <dbReference type="NCBI Taxonomy" id="1042163"/>
    <lineage>
        <taxon>Bacteria</taxon>
        <taxon>Bacillati</taxon>
        <taxon>Bacillota</taxon>
        <taxon>Bacilli</taxon>
        <taxon>Bacillales</taxon>
        <taxon>Paenibacillaceae</taxon>
        <taxon>Brevibacillus</taxon>
    </lineage>
</organism>
<dbReference type="HOGENOM" id="CLU_1764534_0_0_9"/>
<gene>
    <name evidence="2" type="ORF">BRLA_c037250</name>
</gene>
<dbReference type="Proteomes" id="UP000005850">
    <property type="component" value="Chromosome"/>
</dbReference>
<dbReference type="KEGG" id="blr:BRLA_c037250"/>
<evidence type="ECO:0000313" key="2">
    <source>
        <dbReference type="EMBL" id="AIG28027.1"/>
    </source>
</evidence>
<keyword evidence="1" id="KW-0732">Signal</keyword>